<dbReference type="SMART" id="SM00382">
    <property type="entry name" value="AAA"/>
    <property type="match status" value="1"/>
</dbReference>
<protein>
    <submittedName>
        <fullName evidence="6">SalX-type ABC antimicrobial peptide transport sys tem ATPase component</fullName>
    </submittedName>
</protein>
<evidence type="ECO:0000256" key="3">
    <source>
        <dbReference type="ARBA" id="ARBA00022840"/>
    </source>
</evidence>
<name>A0AAV2W2U9_9BIFI</name>
<evidence type="ECO:0000313" key="7">
    <source>
        <dbReference type="Proteomes" id="UP000035645"/>
    </source>
</evidence>
<evidence type="ECO:0000313" key="6">
    <source>
        <dbReference type="EMBL" id="CDI66983.1"/>
    </source>
</evidence>
<feature type="domain" description="ABC transporter" evidence="5">
    <location>
        <begin position="63"/>
        <end position="317"/>
    </location>
</feature>
<dbReference type="InterPro" id="IPR003439">
    <property type="entry name" value="ABC_transporter-like_ATP-bd"/>
</dbReference>
<dbReference type="Gene3D" id="3.40.50.300">
    <property type="entry name" value="P-loop containing nucleotide triphosphate hydrolases"/>
    <property type="match status" value="1"/>
</dbReference>
<dbReference type="InterPro" id="IPR017871">
    <property type="entry name" value="ABC_transporter-like_CS"/>
</dbReference>
<dbReference type="GO" id="GO:0005886">
    <property type="term" value="C:plasma membrane"/>
    <property type="evidence" value="ECO:0007669"/>
    <property type="project" value="TreeGrafter"/>
</dbReference>
<dbReference type="InterPro" id="IPR017911">
    <property type="entry name" value="MacB-like_ATP-bd"/>
</dbReference>
<keyword evidence="2" id="KW-0547">Nucleotide-binding</keyword>
<feature type="region of interest" description="Disordered" evidence="4">
    <location>
        <begin position="303"/>
        <end position="329"/>
    </location>
</feature>
<dbReference type="SUPFAM" id="SSF52540">
    <property type="entry name" value="P-loop containing nucleoside triphosphate hydrolases"/>
    <property type="match status" value="1"/>
</dbReference>
<dbReference type="RefSeq" id="WP_014697226.1">
    <property type="nucleotide sequence ID" value="NZ_CBUQ010000004.1"/>
</dbReference>
<dbReference type="PANTHER" id="PTHR24220:SF685">
    <property type="entry name" value="ABC TRANSPORTER RELATED"/>
    <property type="match status" value="1"/>
</dbReference>
<gene>
    <name evidence="6" type="ORF">BANIM336_00288</name>
</gene>
<feature type="region of interest" description="Disordered" evidence="4">
    <location>
        <begin position="1"/>
        <end position="56"/>
    </location>
</feature>
<dbReference type="PANTHER" id="PTHR24220">
    <property type="entry name" value="IMPORT ATP-BINDING PROTEIN"/>
    <property type="match status" value="1"/>
</dbReference>
<dbReference type="InterPro" id="IPR003593">
    <property type="entry name" value="AAA+_ATPase"/>
</dbReference>
<reference evidence="6 7" key="2">
    <citation type="submission" date="2015-01" db="EMBL/GenBank/DDBJ databases">
        <title>Genome sequence of a Bifidobacterium animalis strain.</title>
        <authorList>
            <person name="Bogovic-Matijasic B."/>
            <person name="Hacin B."/>
            <person name="Citar M."/>
            <person name="Svigelj K."/>
            <person name="Stempelj M."/>
            <person name="Rogelj I."/>
        </authorList>
    </citation>
    <scope>NUCLEOTIDE SEQUENCE [LARGE SCALE GENOMIC DNA]</scope>
    <source>
        <strain evidence="6 7">IM386</strain>
    </source>
</reference>
<dbReference type="InterPro" id="IPR027417">
    <property type="entry name" value="P-loop_NTPase"/>
</dbReference>
<dbReference type="PROSITE" id="PS00211">
    <property type="entry name" value="ABC_TRANSPORTER_1"/>
    <property type="match status" value="1"/>
</dbReference>
<evidence type="ECO:0000259" key="5">
    <source>
        <dbReference type="PROSITE" id="PS50893"/>
    </source>
</evidence>
<evidence type="ECO:0000256" key="4">
    <source>
        <dbReference type="SAM" id="MobiDB-lite"/>
    </source>
</evidence>
<dbReference type="FunFam" id="3.40.50.300:FF:000032">
    <property type="entry name" value="Export ABC transporter ATP-binding protein"/>
    <property type="match status" value="1"/>
</dbReference>
<dbReference type="Proteomes" id="UP000035645">
    <property type="component" value="Unassembled WGS sequence"/>
</dbReference>
<keyword evidence="1" id="KW-0813">Transport</keyword>
<organism evidence="6 7">
    <name type="scientific">Bifidobacterium animalis subsp. animalis IM386</name>
    <dbReference type="NCBI Taxonomy" id="1402194"/>
    <lineage>
        <taxon>Bacteria</taxon>
        <taxon>Bacillati</taxon>
        <taxon>Actinomycetota</taxon>
        <taxon>Actinomycetes</taxon>
        <taxon>Bifidobacteriales</taxon>
        <taxon>Bifidobacteriaceae</taxon>
        <taxon>Bifidobacterium</taxon>
    </lineage>
</organism>
<dbReference type="GO" id="GO:0022857">
    <property type="term" value="F:transmembrane transporter activity"/>
    <property type="evidence" value="ECO:0007669"/>
    <property type="project" value="UniProtKB-ARBA"/>
</dbReference>
<dbReference type="CDD" id="cd03255">
    <property type="entry name" value="ABC_MJ0796_LolCDE_FtsE"/>
    <property type="match status" value="1"/>
</dbReference>
<dbReference type="EMBL" id="CBUQ010000004">
    <property type="protein sequence ID" value="CDI66983.1"/>
    <property type="molecule type" value="Genomic_DNA"/>
</dbReference>
<dbReference type="Pfam" id="PF00005">
    <property type="entry name" value="ABC_tran"/>
    <property type="match status" value="1"/>
</dbReference>
<evidence type="ECO:0000256" key="2">
    <source>
        <dbReference type="ARBA" id="ARBA00022741"/>
    </source>
</evidence>
<sequence>MNAIQNNNPGAPMPQAPQNAPHPMPQTSADAMHHNGYAPQPSMTAAPMPYPDGAPMGGQSLALQGIDLVMDYNTGGSGNPAAGMQPAAWQMGQPLALNHANFQLDEGERVAIMGPSGSGKSTLLHVLAGITKPTAGQVLFRGADIDRIPDAERTRMRRQAFGFVFQSGQLLPELPAIENVALPLMLGGMAYSQATDQAAMWLERMGLRNLMRNRPGQMSGGQMQRVAIARALCVNPAIIFADEPTGALDQNTGHEVMNLLMQAAAANNAAVVLVTHDPNIAAYCDRTVSMRDGMILDAANRRAGMQRQPQNDAPAQAVQMGAQPQGALQ</sequence>
<proteinExistence type="predicted"/>
<keyword evidence="3" id="KW-0067">ATP-binding</keyword>
<evidence type="ECO:0000256" key="1">
    <source>
        <dbReference type="ARBA" id="ARBA00022448"/>
    </source>
</evidence>
<feature type="compositionally biased region" description="Pro residues" evidence="4">
    <location>
        <begin position="11"/>
        <end position="24"/>
    </location>
</feature>
<accession>A0AAV2W2U9</accession>
<comment type="caution">
    <text evidence="6">The sequence shown here is derived from an EMBL/GenBank/DDBJ whole genome shotgun (WGS) entry which is preliminary data.</text>
</comment>
<dbReference type="GO" id="GO:0098796">
    <property type="term" value="C:membrane protein complex"/>
    <property type="evidence" value="ECO:0007669"/>
    <property type="project" value="UniProtKB-ARBA"/>
</dbReference>
<dbReference type="GO" id="GO:0005524">
    <property type="term" value="F:ATP binding"/>
    <property type="evidence" value="ECO:0007669"/>
    <property type="project" value="UniProtKB-KW"/>
</dbReference>
<dbReference type="GO" id="GO:0016887">
    <property type="term" value="F:ATP hydrolysis activity"/>
    <property type="evidence" value="ECO:0007669"/>
    <property type="project" value="InterPro"/>
</dbReference>
<reference evidence="6 7" key="1">
    <citation type="submission" date="2013-10" db="EMBL/GenBank/DDBJ databases">
        <authorList>
            <person name="Manrique M."/>
        </authorList>
    </citation>
    <scope>NUCLEOTIDE SEQUENCE [LARGE SCALE GENOMIC DNA]</scope>
    <source>
        <strain evidence="6 7">IM386</strain>
    </source>
</reference>
<dbReference type="PROSITE" id="PS50893">
    <property type="entry name" value="ABC_TRANSPORTER_2"/>
    <property type="match status" value="1"/>
</dbReference>
<dbReference type="AlphaFoldDB" id="A0AAV2W2U9"/>
<dbReference type="InterPro" id="IPR015854">
    <property type="entry name" value="ABC_transpr_LolD-like"/>
</dbReference>